<proteinExistence type="predicted"/>
<comment type="caution">
    <text evidence="4">The sequence shown here is derived from an EMBL/GenBank/DDBJ whole genome shotgun (WGS) entry which is preliminary data.</text>
</comment>
<sequence length="170" mass="20161">EEETRRRERAARESEEGSRTSRKSRKDDDIKKKTQSSLAELHMLNLDENELRSRQEEAELALIKKRYLGIDKMERDDEKRRKLQKPSEKFRNIFNFEWDNSEDTSKEETNELYRNRVQPQLLFGRGFIAGVDVREQKKKNNFYDKLSEERQKLGIASGVTMVESSTGRKS</sequence>
<gene>
    <name evidence="4" type="ORF">FOZ62_011785</name>
</gene>
<feature type="non-terminal residue" evidence="4">
    <location>
        <position position="170"/>
    </location>
</feature>
<dbReference type="InterPro" id="IPR057479">
    <property type="entry name" value="PRP28/DDX23-like_helical"/>
</dbReference>
<dbReference type="AlphaFoldDB" id="A0A7J6RG41"/>
<dbReference type="Proteomes" id="UP000574390">
    <property type="component" value="Unassembled WGS sequence"/>
</dbReference>
<dbReference type="Pfam" id="PF25430">
    <property type="entry name" value="DDX23"/>
    <property type="match status" value="1"/>
</dbReference>
<dbReference type="GO" id="GO:0003724">
    <property type="term" value="F:RNA helicase activity"/>
    <property type="evidence" value="ECO:0007669"/>
    <property type="project" value="UniProtKB-EC"/>
</dbReference>
<dbReference type="EMBL" id="JABANM010022441">
    <property type="protein sequence ID" value="KAF4719603.1"/>
    <property type="molecule type" value="Genomic_DNA"/>
</dbReference>
<feature type="domain" description="PRP28/DDX23-like helical" evidence="3">
    <location>
        <begin position="94"/>
        <end position="152"/>
    </location>
</feature>
<organism evidence="4 5">
    <name type="scientific">Perkinsus olseni</name>
    <name type="common">Perkinsus atlanticus</name>
    <dbReference type="NCBI Taxonomy" id="32597"/>
    <lineage>
        <taxon>Eukaryota</taxon>
        <taxon>Sar</taxon>
        <taxon>Alveolata</taxon>
        <taxon>Perkinsozoa</taxon>
        <taxon>Perkinsea</taxon>
        <taxon>Perkinsida</taxon>
        <taxon>Perkinsidae</taxon>
        <taxon>Perkinsus</taxon>
    </lineage>
</organism>
<evidence type="ECO:0000256" key="1">
    <source>
        <dbReference type="ARBA" id="ARBA00047984"/>
    </source>
</evidence>
<feature type="compositionally biased region" description="Basic and acidic residues" evidence="2">
    <location>
        <begin position="1"/>
        <end position="32"/>
    </location>
</feature>
<comment type="catalytic activity">
    <reaction evidence="1">
        <text>ATP + H2O = ADP + phosphate + H(+)</text>
        <dbReference type="Rhea" id="RHEA:13065"/>
        <dbReference type="ChEBI" id="CHEBI:15377"/>
        <dbReference type="ChEBI" id="CHEBI:15378"/>
        <dbReference type="ChEBI" id="CHEBI:30616"/>
        <dbReference type="ChEBI" id="CHEBI:43474"/>
        <dbReference type="ChEBI" id="CHEBI:456216"/>
        <dbReference type="EC" id="3.6.4.13"/>
    </reaction>
</comment>
<evidence type="ECO:0000313" key="5">
    <source>
        <dbReference type="Proteomes" id="UP000574390"/>
    </source>
</evidence>
<evidence type="ECO:0000313" key="4">
    <source>
        <dbReference type="EMBL" id="KAF4719603.1"/>
    </source>
</evidence>
<name>A0A7J6RG41_PEROL</name>
<protein>
    <recommendedName>
        <fullName evidence="3">PRP28/DDX23-like helical domain-containing protein</fullName>
    </recommendedName>
</protein>
<reference evidence="4 5" key="1">
    <citation type="submission" date="2020-04" db="EMBL/GenBank/DDBJ databases">
        <title>Perkinsus olseni comparative genomics.</title>
        <authorList>
            <person name="Bogema D.R."/>
        </authorList>
    </citation>
    <scope>NUCLEOTIDE SEQUENCE [LARGE SCALE GENOMIC DNA]</scope>
    <source>
        <strain evidence="4">ATCC PRA-205</strain>
    </source>
</reference>
<evidence type="ECO:0000256" key="2">
    <source>
        <dbReference type="SAM" id="MobiDB-lite"/>
    </source>
</evidence>
<accession>A0A7J6RG41</accession>
<evidence type="ECO:0000259" key="3">
    <source>
        <dbReference type="Pfam" id="PF25430"/>
    </source>
</evidence>
<feature type="region of interest" description="Disordered" evidence="2">
    <location>
        <begin position="1"/>
        <end position="35"/>
    </location>
</feature>
<feature type="non-terminal residue" evidence="4">
    <location>
        <position position="1"/>
    </location>
</feature>